<accession>A0ABN7UEN2</accession>
<proteinExistence type="inferred from homology"/>
<keyword evidence="6 7" id="KW-0472">Membrane</keyword>
<dbReference type="PANTHER" id="PTHR14233">
    <property type="entry name" value="DUF914-RELATED"/>
    <property type="match status" value="1"/>
</dbReference>
<comment type="caution">
    <text evidence="8">The sequence shown here is derived from an EMBL/GenBank/DDBJ whole genome shotgun (WGS) entry which is preliminary data.</text>
</comment>
<feature type="transmembrane region" description="Helical" evidence="7">
    <location>
        <begin position="166"/>
        <end position="185"/>
    </location>
</feature>
<comment type="similarity">
    <text evidence="2">Belongs to the SLC35F solute transporter family.</text>
</comment>
<keyword evidence="4 7" id="KW-0812">Transmembrane</keyword>
<keyword evidence="9" id="KW-1185">Reference proteome</keyword>
<dbReference type="PANTHER" id="PTHR14233:SF4">
    <property type="entry name" value="SOLUTE CARRIER FAMILY 35 MEMBER F2"/>
    <property type="match status" value="1"/>
</dbReference>
<feature type="transmembrane region" description="Helical" evidence="7">
    <location>
        <begin position="135"/>
        <end position="159"/>
    </location>
</feature>
<keyword evidence="3" id="KW-0813">Transport</keyword>
<feature type="transmembrane region" description="Helical" evidence="7">
    <location>
        <begin position="315"/>
        <end position="332"/>
    </location>
</feature>
<evidence type="ECO:0000256" key="2">
    <source>
        <dbReference type="ARBA" id="ARBA00007863"/>
    </source>
</evidence>
<name>A0ABN7UEN2_GIGMA</name>
<evidence type="ECO:0000256" key="7">
    <source>
        <dbReference type="SAM" id="Phobius"/>
    </source>
</evidence>
<evidence type="ECO:0000256" key="5">
    <source>
        <dbReference type="ARBA" id="ARBA00022989"/>
    </source>
</evidence>
<evidence type="ECO:0000256" key="4">
    <source>
        <dbReference type="ARBA" id="ARBA00022692"/>
    </source>
</evidence>
<evidence type="ECO:0000256" key="6">
    <source>
        <dbReference type="ARBA" id="ARBA00023136"/>
    </source>
</evidence>
<dbReference type="Proteomes" id="UP000789901">
    <property type="component" value="Unassembled WGS sequence"/>
</dbReference>
<feature type="transmembrane region" description="Helical" evidence="7">
    <location>
        <begin position="40"/>
        <end position="62"/>
    </location>
</feature>
<feature type="transmembrane region" description="Helical" evidence="7">
    <location>
        <begin position="287"/>
        <end position="308"/>
    </location>
</feature>
<protein>
    <submittedName>
        <fullName evidence="8">18052_t:CDS:1</fullName>
    </submittedName>
</protein>
<gene>
    <name evidence="8" type="ORF">GMARGA_LOCUS5801</name>
</gene>
<dbReference type="InterPro" id="IPR009262">
    <property type="entry name" value="SLC35_F1/F2/F6"/>
</dbReference>
<comment type="subcellular location">
    <subcellularLocation>
        <location evidence="1">Membrane</location>
        <topology evidence="1">Multi-pass membrane protein</topology>
    </subcellularLocation>
</comment>
<dbReference type="InterPro" id="IPR037185">
    <property type="entry name" value="EmrE-like"/>
</dbReference>
<feature type="transmembrane region" description="Helical" evidence="7">
    <location>
        <begin position="74"/>
        <end position="98"/>
    </location>
</feature>
<organism evidence="8 9">
    <name type="scientific">Gigaspora margarita</name>
    <dbReference type="NCBI Taxonomy" id="4874"/>
    <lineage>
        <taxon>Eukaryota</taxon>
        <taxon>Fungi</taxon>
        <taxon>Fungi incertae sedis</taxon>
        <taxon>Mucoromycota</taxon>
        <taxon>Glomeromycotina</taxon>
        <taxon>Glomeromycetes</taxon>
        <taxon>Diversisporales</taxon>
        <taxon>Gigasporaceae</taxon>
        <taxon>Gigaspora</taxon>
    </lineage>
</organism>
<dbReference type="SUPFAM" id="SSF103481">
    <property type="entry name" value="Multidrug resistance efflux transporter EmrE"/>
    <property type="match status" value="1"/>
</dbReference>
<evidence type="ECO:0000256" key="3">
    <source>
        <dbReference type="ARBA" id="ARBA00022448"/>
    </source>
</evidence>
<evidence type="ECO:0000256" key="1">
    <source>
        <dbReference type="ARBA" id="ARBA00004141"/>
    </source>
</evidence>
<feature type="transmembrane region" description="Helical" evidence="7">
    <location>
        <begin position="230"/>
        <end position="247"/>
    </location>
</feature>
<sequence length="365" mass="41590">MSNTNTFDLISLSSDCEQESSPQRSPWMNFNFSFIFTKRFLIIILLGQFLSFCMTSTIVTTAELKINVPTTQSLLTYFLLFIICTPFTIFKYGFVGFLKMLTNESWKCKFYPFSDILIAFTNVQGNYFVVKSFEYTSILSLMLLDAWTTPMVAICSVIFLKVRYRLNQYLGICICIIGSGLVIWGDLDIAKDPIKGDLFAIIGATCYGISNVFEEYCVNKRPLHEVLGQMGFWGTFISIIQITILEIDELKNLALTSKMVGLIIAYTVAMLCLYVGTSVFLRLASALFFNLSLLTGDFYTLIFNYILIKEPMSRLYPVAFCSTLLGLIIYYINPEDKPIITHEYDNEPVNETILIEIDPENKLDD</sequence>
<reference evidence="8 9" key="1">
    <citation type="submission" date="2021-06" db="EMBL/GenBank/DDBJ databases">
        <authorList>
            <person name="Kallberg Y."/>
            <person name="Tangrot J."/>
            <person name="Rosling A."/>
        </authorList>
    </citation>
    <scope>NUCLEOTIDE SEQUENCE [LARGE SCALE GENOMIC DNA]</scope>
    <source>
        <strain evidence="8 9">120-4 pot B 10/14</strain>
    </source>
</reference>
<keyword evidence="5 7" id="KW-1133">Transmembrane helix</keyword>
<feature type="transmembrane region" description="Helical" evidence="7">
    <location>
        <begin position="259"/>
        <end position="281"/>
    </location>
</feature>
<evidence type="ECO:0000313" key="9">
    <source>
        <dbReference type="Proteomes" id="UP000789901"/>
    </source>
</evidence>
<dbReference type="InterPro" id="IPR052221">
    <property type="entry name" value="SLC35F_Transporter"/>
</dbReference>
<dbReference type="EMBL" id="CAJVQB010002517">
    <property type="protein sequence ID" value="CAG8577839.1"/>
    <property type="molecule type" value="Genomic_DNA"/>
</dbReference>
<evidence type="ECO:0000313" key="8">
    <source>
        <dbReference type="EMBL" id="CAG8577839.1"/>
    </source>
</evidence>
<dbReference type="Pfam" id="PF06027">
    <property type="entry name" value="SLC35F"/>
    <property type="match status" value="1"/>
</dbReference>